<dbReference type="Proteomes" id="UP000287033">
    <property type="component" value="Unassembled WGS sequence"/>
</dbReference>
<keyword evidence="8" id="KW-1185">Reference proteome</keyword>
<dbReference type="PANTHER" id="PTHR21041:SF3">
    <property type="entry name" value="OSTEOCLAST STIMULATORY TRANSMEMBRANE PROTEIN"/>
    <property type="match status" value="1"/>
</dbReference>
<dbReference type="OrthoDB" id="9947082at2759"/>
<evidence type="ECO:0000256" key="3">
    <source>
        <dbReference type="ARBA" id="ARBA00022989"/>
    </source>
</evidence>
<feature type="transmembrane region" description="Helical" evidence="5">
    <location>
        <begin position="14"/>
        <end position="32"/>
    </location>
</feature>
<dbReference type="AlphaFoldDB" id="A0A401RYQ9"/>
<evidence type="ECO:0000313" key="7">
    <source>
        <dbReference type="EMBL" id="GCC23285.1"/>
    </source>
</evidence>
<gene>
    <name evidence="7" type="ORF">chiPu_0001679</name>
</gene>
<reference evidence="7 8" key="1">
    <citation type="journal article" date="2018" name="Nat. Ecol. Evol.">
        <title>Shark genomes provide insights into elasmobranch evolution and the origin of vertebrates.</title>
        <authorList>
            <person name="Hara Y"/>
            <person name="Yamaguchi K"/>
            <person name="Onimaru K"/>
            <person name="Kadota M"/>
            <person name="Koyanagi M"/>
            <person name="Keeley SD"/>
            <person name="Tatsumi K"/>
            <person name="Tanaka K"/>
            <person name="Motone F"/>
            <person name="Kageyama Y"/>
            <person name="Nozu R"/>
            <person name="Adachi N"/>
            <person name="Nishimura O"/>
            <person name="Nakagawa R"/>
            <person name="Tanegashima C"/>
            <person name="Kiyatake I"/>
            <person name="Matsumoto R"/>
            <person name="Murakumo K"/>
            <person name="Nishida K"/>
            <person name="Terakita A"/>
            <person name="Kuratani S"/>
            <person name="Sato K"/>
            <person name="Hyodo S Kuraku.S."/>
        </authorList>
    </citation>
    <scope>NUCLEOTIDE SEQUENCE [LARGE SCALE GENOMIC DNA]</scope>
</reference>
<dbReference type="Pfam" id="PF07782">
    <property type="entry name" value="DC_STAMP"/>
    <property type="match status" value="1"/>
</dbReference>
<dbReference type="InterPro" id="IPR051856">
    <property type="entry name" value="CSR-E3_Ligase_Protein"/>
</dbReference>
<sequence>MVIPTLGSKQGRDLLFSTCFMLSAINIIPNFMGNIKMILQVMQCIALTSAQSLVNSTNFLKQIKLSMDKDIAYLFEQISKSNVVTTSKAEWRVNSDIEMLAIKNHLQVIGNEIKGNLSTIQGIFDETTLNTNRVLAGFVFFYLSLTSAWYLKGYLTDLQFDNVYITSRLAQLMQTDKAKLMQLSRTSSKKLIKSTGLKMSPDETARCVKQFVICTVFLALSAIFIAADFIVFNLTSNILLQIAVLPPVPITLELTFIVNMTFIQKFCFPCGDKMKFWLTFRSMRQLKDTYI</sequence>
<feature type="domain" description="Dendritic cell-specific transmembrane protein-like" evidence="6">
    <location>
        <begin position="160"/>
        <end position="261"/>
    </location>
</feature>
<dbReference type="GO" id="GO:0016020">
    <property type="term" value="C:membrane"/>
    <property type="evidence" value="ECO:0007669"/>
    <property type="project" value="UniProtKB-SubCell"/>
</dbReference>
<dbReference type="InterPro" id="IPR012858">
    <property type="entry name" value="DC_STAMP-like"/>
</dbReference>
<evidence type="ECO:0000256" key="1">
    <source>
        <dbReference type="ARBA" id="ARBA00004141"/>
    </source>
</evidence>
<accession>A0A401RYQ9</accession>
<protein>
    <recommendedName>
        <fullName evidence="6">Dendritic cell-specific transmembrane protein-like domain-containing protein</fullName>
    </recommendedName>
</protein>
<evidence type="ECO:0000313" key="8">
    <source>
        <dbReference type="Proteomes" id="UP000287033"/>
    </source>
</evidence>
<keyword evidence="4 5" id="KW-0472">Membrane</keyword>
<keyword evidence="3 5" id="KW-1133">Transmembrane helix</keyword>
<dbReference type="EMBL" id="BEZZ01000026">
    <property type="protein sequence ID" value="GCC23285.1"/>
    <property type="molecule type" value="Genomic_DNA"/>
</dbReference>
<evidence type="ECO:0000256" key="5">
    <source>
        <dbReference type="SAM" id="Phobius"/>
    </source>
</evidence>
<feature type="transmembrane region" description="Helical" evidence="5">
    <location>
        <begin position="211"/>
        <end position="232"/>
    </location>
</feature>
<proteinExistence type="predicted"/>
<keyword evidence="2 5" id="KW-0812">Transmembrane</keyword>
<evidence type="ECO:0000256" key="2">
    <source>
        <dbReference type="ARBA" id="ARBA00022692"/>
    </source>
</evidence>
<name>A0A401RYQ9_CHIPU</name>
<organism evidence="7 8">
    <name type="scientific">Chiloscyllium punctatum</name>
    <name type="common">Brownbanded bambooshark</name>
    <name type="synonym">Hemiscyllium punctatum</name>
    <dbReference type="NCBI Taxonomy" id="137246"/>
    <lineage>
        <taxon>Eukaryota</taxon>
        <taxon>Metazoa</taxon>
        <taxon>Chordata</taxon>
        <taxon>Craniata</taxon>
        <taxon>Vertebrata</taxon>
        <taxon>Chondrichthyes</taxon>
        <taxon>Elasmobranchii</taxon>
        <taxon>Galeomorphii</taxon>
        <taxon>Galeoidea</taxon>
        <taxon>Orectolobiformes</taxon>
        <taxon>Hemiscylliidae</taxon>
        <taxon>Chiloscyllium</taxon>
    </lineage>
</organism>
<evidence type="ECO:0000259" key="6">
    <source>
        <dbReference type="Pfam" id="PF07782"/>
    </source>
</evidence>
<evidence type="ECO:0000256" key="4">
    <source>
        <dbReference type="ARBA" id="ARBA00023136"/>
    </source>
</evidence>
<dbReference type="PANTHER" id="PTHR21041">
    <property type="entry name" value="DENDRITIC CELL-SPECIFIC TRANSMEMBRANE PROTEIN"/>
    <property type="match status" value="1"/>
</dbReference>
<comment type="subcellular location">
    <subcellularLocation>
        <location evidence="1">Membrane</location>
        <topology evidence="1">Multi-pass membrane protein</topology>
    </subcellularLocation>
</comment>
<feature type="transmembrane region" description="Helical" evidence="5">
    <location>
        <begin position="238"/>
        <end position="258"/>
    </location>
</feature>
<comment type="caution">
    <text evidence="7">The sequence shown here is derived from an EMBL/GenBank/DDBJ whole genome shotgun (WGS) entry which is preliminary data.</text>
</comment>